<keyword evidence="2" id="KW-0472">Membrane</keyword>
<comment type="subcellular location">
    <subcellularLocation>
        <location evidence="1">Cell outer membrane</location>
    </subcellularLocation>
</comment>
<dbReference type="SUPFAM" id="SSF56935">
    <property type="entry name" value="Porins"/>
    <property type="match status" value="1"/>
</dbReference>
<dbReference type="Gene3D" id="2.40.170.20">
    <property type="entry name" value="TonB-dependent receptor, beta-barrel domain"/>
    <property type="match status" value="1"/>
</dbReference>
<evidence type="ECO:0000256" key="1">
    <source>
        <dbReference type="ARBA" id="ARBA00004442"/>
    </source>
</evidence>
<proteinExistence type="predicted"/>
<dbReference type="Proteomes" id="UP000615593">
    <property type="component" value="Unassembled WGS sequence"/>
</dbReference>
<name>A0ABQ3BP28_9FLAO</name>
<protein>
    <recommendedName>
        <fullName evidence="6">TonB-dependent receptor-like beta-barrel domain-containing protein</fullName>
    </recommendedName>
</protein>
<comment type="caution">
    <text evidence="4">The sequence shown here is derived from an EMBL/GenBank/DDBJ whole genome shotgun (WGS) entry which is preliminary data.</text>
</comment>
<evidence type="ECO:0000256" key="3">
    <source>
        <dbReference type="ARBA" id="ARBA00023237"/>
    </source>
</evidence>
<organism evidence="4 5">
    <name type="scientific">Mesonia mobilis</name>
    <dbReference type="NCBI Taxonomy" id="369791"/>
    <lineage>
        <taxon>Bacteria</taxon>
        <taxon>Pseudomonadati</taxon>
        <taxon>Bacteroidota</taxon>
        <taxon>Flavobacteriia</taxon>
        <taxon>Flavobacteriales</taxon>
        <taxon>Flavobacteriaceae</taxon>
        <taxon>Mesonia</taxon>
    </lineage>
</organism>
<keyword evidence="5" id="KW-1185">Reference proteome</keyword>
<dbReference type="RefSeq" id="WP_051191220.1">
    <property type="nucleotide sequence ID" value="NZ_BMWY01000003.1"/>
</dbReference>
<dbReference type="GeneID" id="94368997"/>
<gene>
    <name evidence="4" type="ORF">GCM10008088_13290</name>
</gene>
<dbReference type="InterPro" id="IPR036942">
    <property type="entry name" value="Beta-barrel_TonB_sf"/>
</dbReference>
<sequence>MYGGENQDEISRSKLEGFGWLNTSIRKTFFDDFEVTLGARNVLDITRVNLSNGQGGAHSAGAQSQLLGYGRSYFLKLLYNLNF</sequence>
<evidence type="ECO:0000313" key="4">
    <source>
        <dbReference type="EMBL" id="GGZ52956.1"/>
    </source>
</evidence>
<evidence type="ECO:0000313" key="5">
    <source>
        <dbReference type="Proteomes" id="UP000615593"/>
    </source>
</evidence>
<keyword evidence="3" id="KW-0998">Cell outer membrane</keyword>
<reference evidence="5" key="1">
    <citation type="journal article" date="2019" name="Int. J. Syst. Evol. Microbiol.">
        <title>The Global Catalogue of Microorganisms (GCM) 10K type strain sequencing project: providing services to taxonomists for standard genome sequencing and annotation.</title>
        <authorList>
            <consortium name="The Broad Institute Genomics Platform"/>
            <consortium name="The Broad Institute Genome Sequencing Center for Infectious Disease"/>
            <person name="Wu L."/>
            <person name="Ma J."/>
        </authorList>
    </citation>
    <scope>NUCLEOTIDE SEQUENCE [LARGE SCALE GENOMIC DNA]</scope>
    <source>
        <strain evidence="5">KCTC 12708</strain>
    </source>
</reference>
<evidence type="ECO:0000256" key="2">
    <source>
        <dbReference type="ARBA" id="ARBA00023136"/>
    </source>
</evidence>
<dbReference type="EMBL" id="BMWY01000003">
    <property type="protein sequence ID" value="GGZ52956.1"/>
    <property type="molecule type" value="Genomic_DNA"/>
</dbReference>
<evidence type="ECO:0008006" key="6">
    <source>
        <dbReference type="Google" id="ProtNLM"/>
    </source>
</evidence>
<accession>A0ABQ3BP28</accession>